<dbReference type="Proteomes" id="UP000683493">
    <property type="component" value="Chromosome"/>
</dbReference>
<protein>
    <submittedName>
        <fullName evidence="2">XRE family transcriptional regulator</fullName>
    </submittedName>
</protein>
<feature type="domain" description="HTH cro/C1-type" evidence="1">
    <location>
        <begin position="11"/>
        <end position="65"/>
    </location>
</feature>
<gene>
    <name evidence="2" type="ORF">KP005_00225</name>
</gene>
<name>A0ABX8JMP8_9BACT</name>
<dbReference type="Pfam" id="PF06114">
    <property type="entry name" value="Peptidase_M78"/>
    <property type="match status" value="1"/>
</dbReference>
<dbReference type="InterPro" id="IPR010359">
    <property type="entry name" value="IrrE_HExxH"/>
</dbReference>
<dbReference type="Pfam" id="PF01381">
    <property type="entry name" value="HTH_3"/>
    <property type="match status" value="1"/>
</dbReference>
<accession>A0ABX8JMP8</accession>
<dbReference type="PROSITE" id="PS50943">
    <property type="entry name" value="HTH_CROC1"/>
    <property type="match status" value="1"/>
</dbReference>
<dbReference type="CDD" id="cd00093">
    <property type="entry name" value="HTH_XRE"/>
    <property type="match status" value="1"/>
</dbReference>
<dbReference type="PANTHER" id="PTHR43236">
    <property type="entry name" value="ANTITOXIN HIGA1"/>
    <property type="match status" value="1"/>
</dbReference>
<evidence type="ECO:0000313" key="2">
    <source>
        <dbReference type="EMBL" id="QWV99655.1"/>
    </source>
</evidence>
<evidence type="ECO:0000313" key="3">
    <source>
        <dbReference type="Proteomes" id="UP000683493"/>
    </source>
</evidence>
<dbReference type="InterPro" id="IPR001387">
    <property type="entry name" value="Cro/C1-type_HTH"/>
</dbReference>
<dbReference type="PANTHER" id="PTHR43236:SF1">
    <property type="entry name" value="BLL7220 PROTEIN"/>
    <property type="match status" value="1"/>
</dbReference>
<keyword evidence="3" id="KW-1185">Reference proteome</keyword>
<dbReference type="InterPro" id="IPR052345">
    <property type="entry name" value="Rad_response_metalloprotease"/>
</dbReference>
<proteinExistence type="predicted"/>
<dbReference type="EMBL" id="CP076724">
    <property type="protein sequence ID" value="QWV99655.1"/>
    <property type="molecule type" value="Genomic_DNA"/>
</dbReference>
<reference evidence="2 3" key="1">
    <citation type="submission" date="2021-06" db="EMBL/GenBank/DDBJ databases">
        <title>Gemonas diversity in paddy soil.</title>
        <authorList>
            <person name="Liu G."/>
        </authorList>
    </citation>
    <scope>NUCLEOTIDE SEQUENCE [LARGE SCALE GENOMIC DNA]</scope>
    <source>
        <strain evidence="2 3">RG29</strain>
    </source>
</reference>
<organism evidence="2 3">
    <name type="scientific">Geomonas diazotrophica</name>
    <dbReference type="NCBI Taxonomy" id="2843197"/>
    <lineage>
        <taxon>Bacteria</taxon>
        <taxon>Pseudomonadati</taxon>
        <taxon>Thermodesulfobacteriota</taxon>
        <taxon>Desulfuromonadia</taxon>
        <taxon>Geobacterales</taxon>
        <taxon>Geobacteraceae</taxon>
        <taxon>Geomonas</taxon>
    </lineage>
</organism>
<evidence type="ECO:0000259" key="1">
    <source>
        <dbReference type="PROSITE" id="PS50943"/>
    </source>
</evidence>
<dbReference type="SMART" id="SM00530">
    <property type="entry name" value="HTH_XRE"/>
    <property type="match status" value="1"/>
</dbReference>
<sequence length="372" mass="41017">MSYRLFCPQRLTLARQKRLLTKTVLASKAGVASRSISAYESGDTTPTSETIMGLASVLRFPVEFFFASPINRPEVEAVSFRSLSSMTAAKRDSALAAGAFAVELSSWIEGRFLLPKWKLTDADFRGYMPEAAAAAVRTLWGLGERPIKNTIHLLEANGVRVFSLAEESKEVDAFSFWQEGTPFVFLNTMKSPERSRFDAMHELGHLILHRHGGPCPEGRVAESEADAFASAMLMPRGDVLAHPPKFASLPVLIEMKKRWDVSVAALNYRLHSLGLISDWHYRTLCIQISEKNYRTKEPSPCQRETSQLLQKVFAALKDDGVTRSDVAASLCMRTEDLEALIFGLVLTGIGGGKKGGGAPGNRQHLRIVTSND</sequence>